<proteinExistence type="evidence at transcript level"/>
<protein>
    <submittedName>
        <fullName evidence="3">MPPED2</fullName>
    </submittedName>
</protein>
<dbReference type="PANTHER" id="PTHR12905:SF0">
    <property type="entry name" value="CALCINEURIN-LIKE PHOSPHOESTERASE DOMAIN-CONTAINING PROTEIN"/>
    <property type="match status" value="1"/>
</dbReference>
<accession>A0A8T9J9M4</accession>
<sequence length="302" mass="33933">MSSDRVIQVHPETNQPTQAWQKLRVHQKVEKVAPMDPSTPISADHIRFVCLSDTHSRIEKGQIKIPDGDVLLHAGDFTNIGLPSEVKSYNEFLGTLPHKLKIVIAGNHDLSFDYDLVKNRRQHLSGFGWTRSLVEEKLAEYGITGVKELMTNCIYLQDSGVCVCGINIWGSPWQPVFCDWGFNLKRGQPLLDKWNLIPESTDILITHGPPIGHGDKCFDDQRAGCVELLSTIQQRVHPKYHLFGHVHEGYGMTTDGYTTFINASTCTVKYKPTNPPVVFDIPVPEGFSKADLTETKMLKPMI</sequence>
<dbReference type="GO" id="GO:0016787">
    <property type="term" value="F:hydrolase activity"/>
    <property type="evidence" value="ECO:0007669"/>
    <property type="project" value="InterPro"/>
</dbReference>
<dbReference type="AlphaFoldDB" id="A0A8T9J9M4"/>
<dbReference type="EMBL" id="OM223091">
    <property type="protein sequence ID" value="UNO58218.1"/>
    <property type="molecule type" value="mRNA"/>
</dbReference>
<organism evidence="3">
    <name type="scientific">Sinohyriopsis cumingii</name>
    <name type="common">Triangle sail mussel</name>
    <name type="synonym">Hyriopsis cumingii</name>
    <dbReference type="NCBI Taxonomy" id="165450"/>
    <lineage>
        <taxon>Eukaryota</taxon>
        <taxon>Metazoa</taxon>
        <taxon>Spiralia</taxon>
        <taxon>Lophotrochozoa</taxon>
        <taxon>Mollusca</taxon>
        <taxon>Bivalvia</taxon>
        <taxon>Autobranchia</taxon>
        <taxon>Heteroconchia</taxon>
        <taxon>Palaeoheterodonta</taxon>
        <taxon>Unionida</taxon>
        <taxon>Unionoidea</taxon>
        <taxon>Unionidae</taxon>
        <taxon>Gonideinae</taxon>
        <taxon>Sinohyriopsis</taxon>
    </lineage>
</organism>
<reference evidence="3" key="1">
    <citation type="submission" date="2022-01" db="EMBL/GenBank/DDBJ databases">
        <authorList>
            <person name="Guo B."/>
        </authorList>
    </citation>
    <scope>NUCLEOTIDE SEQUENCE</scope>
</reference>
<dbReference type="SUPFAM" id="SSF56300">
    <property type="entry name" value="Metallo-dependent phosphatases"/>
    <property type="match status" value="1"/>
</dbReference>
<evidence type="ECO:0000313" key="3">
    <source>
        <dbReference type="EMBL" id="UNO58218.1"/>
    </source>
</evidence>
<evidence type="ECO:0000259" key="2">
    <source>
        <dbReference type="Pfam" id="PF00149"/>
    </source>
</evidence>
<dbReference type="Gene3D" id="3.60.21.10">
    <property type="match status" value="1"/>
</dbReference>
<comment type="similarity">
    <text evidence="1">Belongs to the UPF0046 family.</text>
</comment>
<dbReference type="InterPro" id="IPR004843">
    <property type="entry name" value="Calcineurin-like_PHP"/>
</dbReference>
<dbReference type="InterPro" id="IPR024201">
    <property type="entry name" value="Calcineurin-like_Pesterase"/>
</dbReference>
<dbReference type="Pfam" id="PF00149">
    <property type="entry name" value="Metallophos"/>
    <property type="match status" value="1"/>
</dbReference>
<feature type="domain" description="Calcineurin-like phosphoesterase" evidence="2">
    <location>
        <begin position="47"/>
        <end position="248"/>
    </location>
</feature>
<name>A0A8T9J9M4_SINCU</name>
<dbReference type="PANTHER" id="PTHR12905">
    <property type="entry name" value="METALLOPHOSPHOESTERASE"/>
    <property type="match status" value="1"/>
</dbReference>
<dbReference type="CDD" id="cd07379">
    <property type="entry name" value="MPP_239FB"/>
    <property type="match status" value="1"/>
</dbReference>
<evidence type="ECO:0000256" key="1">
    <source>
        <dbReference type="ARBA" id="ARBA00007993"/>
    </source>
</evidence>
<dbReference type="InterPro" id="IPR051693">
    <property type="entry name" value="UPF0046_metallophosphoest"/>
</dbReference>
<dbReference type="InterPro" id="IPR029052">
    <property type="entry name" value="Metallo-depent_PP-like"/>
</dbReference>
<dbReference type="PIRSF" id="PIRSF035808">
    <property type="entry name" value="Pdiesterase_Brain_239"/>
    <property type="match status" value="1"/>
</dbReference>